<reference evidence="2" key="2">
    <citation type="submission" date="2016-06" db="EMBL/GenBank/DDBJ databases">
        <title>The genome of a short-lived fish provides insights into sex chromosome evolution and the genetic control of aging.</title>
        <authorList>
            <person name="Reichwald K."/>
            <person name="Felder M."/>
            <person name="Petzold A."/>
            <person name="Koch P."/>
            <person name="Groth M."/>
            <person name="Platzer M."/>
        </authorList>
    </citation>
    <scope>NUCLEOTIDE SEQUENCE</scope>
    <source>
        <tissue evidence="2">Brain</tissue>
    </source>
</reference>
<organism evidence="2">
    <name type="scientific">Nothobranchius kadleci</name>
    <name type="common">African annual killifish</name>
    <dbReference type="NCBI Taxonomy" id="1051664"/>
    <lineage>
        <taxon>Eukaryota</taxon>
        <taxon>Metazoa</taxon>
        <taxon>Chordata</taxon>
        <taxon>Craniata</taxon>
        <taxon>Vertebrata</taxon>
        <taxon>Euteleostomi</taxon>
        <taxon>Actinopterygii</taxon>
        <taxon>Neopterygii</taxon>
        <taxon>Teleostei</taxon>
        <taxon>Neoteleostei</taxon>
        <taxon>Acanthomorphata</taxon>
        <taxon>Ovalentaria</taxon>
        <taxon>Atherinomorphae</taxon>
        <taxon>Cyprinodontiformes</taxon>
        <taxon>Nothobranchiidae</taxon>
        <taxon>Nothobranchius</taxon>
    </lineage>
</organism>
<feature type="region of interest" description="Disordered" evidence="1">
    <location>
        <begin position="20"/>
        <end position="50"/>
    </location>
</feature>
<gene>
    <name evidence="2" type="primary">SI:CH211-126I22.5</name>
</gene>
<accession>A0A1A8E257</accession>
<evidence type="ECO:0000313" key="2">
    <source>
        <dbReference type="EMBL" id="SBQ40257.1"/>
    </source>
</evidence>
<feature type="compositionally biased region" description="Basic residues" evidence="1">
    <location>
        <begin position="41"/>
        <end position="50"/>
    </location>
</feature>
<protein>
    <submittedName>
        <fullName evidence="2">Si:ch211-126i22.5</fullName>
    </submittedName>
</protein>
<dbReference type="AlphaFoldDB" id="A0A1A8E257"/>
<proteinExistence type="predicted"/>
<name>A0A1A8E257_NOTKA</name>
<feature type="non-terminal residue" evidence="2">
    <location>
        <position position="1"/>
    </location>
</feature>
<evidence type="ECO:0000256" key="1">
    <source>
        <dbReference type="SAM" id="MobiDB-lite"/>
    </source>
</evidence>
<reference evidence="2" key="1">
    <citation type="submission" date="2016-05" db="EMBL/GenBank/DDBJ databases">
        <authorList>
            <person name="Lavstsen T."/>
            <person name="Jespersen J.S."/>
        </authorList>
    </citation>
    <scope>NUCLEOTIDE SEQUENCE</scope>
    <source>
        <tissue evidence="2">Brain</tissue>
    </source>
</reference>
<sequence length="50" mass="5761">STSDRWINRARKVTISPVLKHRGRKKQSAAGAAFLQLQKTTRVKKRTKKQ</sequence>
<dbReference type="EMBL" id="HAEA01011777">
    <property type="protein sequence ID" value="SBQ40257.1"/>
    <property type="molecule type" value="Transcribed_RNA"/>
</dbReference>